<organism evidence="2">
    <name type="scientific">Culex pipiens</name>
    <name type="common">House mosquito</name>
    <dbReference type="NCBI Taxonomy" id="7175"/>
    <lineage>
        <taxon>Eukaryota</taxon>
        <taxon>Metazoa</taxon>
        <taxon>Ecdysozoa</taxon>
        <taxon>Arthropoda</taxon>
        <taxon>Hexapoda</taxon>
        <taxon>Insecta</taxon>
        <taxon>Pterygota</taxon>
        <taxon>Neoptera</taxon>
        <taxon>Endopterygota</taxon>
        <taxon>Diptera</taxon>
        <taxon>Nematocera</taxon>
        <taxon>Culicoidea</taxon>
        <taxon>Culicidae</taxon>
        <taxon>Culicinae</taxon>
        <taxon>Culicini</taxon>
        <taxon>Culex</taxon>
        <taxon>Culex</taxon>
    </lineage>
</organism>
<protein>
    <submittedName>
        <fullName evidence="2">(northern house mosquito) hypothetical protein</fullName>
    </submittedName>
</protein>
<evidence type="ECO:0000256" key="1">
    <source>
        <dbReference type="SAM" id="MobiDB-lite"/>
    </source>
</evidence>
<feature type="region of interest" description="Disordered" evidence="1">
    <location>
        <begin position="96"/>
        <end position="119"/>
    </location>
</feature>
<name>A0A8D8B1M0_CULPI</name>
<reference evidence="2" key="1">
    <citation type="submission" date="2021-05" db="EMBL/GenBank/DDBJ databases">
        <authorList>
            <person name="Alioto T."/>
            <person name="Alioto T."/>
            <person name="Gomez Garrido J."/>
        </authorList>
    </citation>
    <scope>NUCLEOTIDE SEQUENCE</scope>
</reference>
<feature type="region of interest" description="Disordered" evidence="1">
    <location>
        <begin position="1"/>
        <end position="20"/>
    </location>
</feature>
<accession>A0A8D8B1M0</accession>
<sequence length="200" mass="22559">MFSQRTDSELGETLSPLRMEVTRTDHKLRRQMFSQNIPEMNPRAQKFTTNRKKKKLMEKRVRFLEHSQRYSTQPCTHTRKSPSRTVNAGANLLEKKRSTGSAPGSVIRRRPPRATREQTPCVASACATYRTGSTVPPWFVEVEILSSEDTRFSSATPPGKGAVLSRSGPEWRDRERGGPIQNQADVSLLAIQKPVGAQCY</sequence>
<dbReference type="AlphaFoldDB" id="A0A8D8B1M0"/>
<proteinExistence type="predicted"/>
<dbReference type="EMBL" id="HBUE01057680">
    <property type="protein sequence ID" value="CAG6467192.1"/>
    <property type="molecule type" value="Transcribed_RNA"/>
</dbReference>
<feature type="region of interest" description="Disordered" evidence="1">
    <location>
        <begin position="150"/>
        <end position="179"/>
    </location>
</feature>
<evidence type="ECO:0000313" key="2">
    <source>
        <dbReference type="EMBL" id="CAG6467192.1"/>
    </source>
</evidence>